<evidence type="ECO:0000313" key="1">
    <source>
        <dbReference type="EMBL" id="GFH39535.1"/>
    </source>
</evidence>
<proteinExistence type="predicted"/>
<reference evidence="1 2" key="1">
    <citation type="submission" date="2020-02" db="EMBL/GenBank/DDBJ databases">
        <title>Whole Genome Shotgun Sequence of Streptomyces sp. strain CWH03.</title>
        <authorList>
            <person name="Dohra H."/>
            <person name="Kodani S."/>
            <person name="Yamamura H."/>
        </authorList>
    </citation>
    <scope>NUCLEOTIDE SEQUENCE [LARGE SCALE GENOMIC DNA]</scope>
    <source>
        <strain evidence="1 2">CWH03</strain>
    </source>
</reference>
<evidence type="ECO:0000313" key="2">
    <source>
        <dbReference type="Proteomes" id="UP000484988"/>
    </source>
</evidence>
<protein>
    <submittedName>
        <fullName evidence="1">Uncharacterized protein</fullName>
    </submittedName>
</protein>
<dbReference type="EMBL" id="BLLG01000034">
    <property type="protein sequence ID" value="GFH39535.1"/>
    <property type="molecule type" value="Genomic_DNA"/>
</dbReference>
<name>A0A6A0B4B3_9ACTN</name>
<comment type="caution">
    <text evidence="1">The sequence shown here is derived from an EMBL/GenBank/DDBJ whole genome shotgun (WGS) entry which is preliminary data.</text>
</comment>
<organism evidence="1 2">
    <name type="scientific">Streptomyces pacificus</name>
    <dbReference type="NCBI Taxonomy" id="2705029"/>
    <lineage>
        <taxon>Bacteria</taxon>
        <taxon>Bacillati</taxon>
        <taxon>Actinomycetota</taxon>
        <taxon>Actinomycetes</taxon>
        <taxon>Kitasatosporales</taxon>
        <taxon>Streptomycetaceae</taxon>
        <taxon>Streptomyces</taxon>
    </lineage>
</organism>
<gene>
    <name evidence="1" type="ORF">SCWH03_58030</name>
</gene>
<dbReference type="Proteomes" id="UP000484988">
    <property type="component" value="Unassembled WGS sequence"/>
</dbReference>
<sequence>MVLGEWGGVARGTVREGGLRHVLGAHGPAKEGVDEAPGEVVACVPGVDVGLGALGEGASALGEVAEEGGREVEFTASLLDLFPGERAAAGECVQPVLDMPGGEEFQQSPVPGVADSGEFLRECALEEQQLPVGRGQDVGLDEQITHLTSSRA</sequence>
<accession>A0A6A0B4B3</accession>
<keyword evidence="2" id="KW-1185">Reference proteome</keyword>
<dbReference type="AlphaFoldDB" id="A0A6A0B4B3"/>